<dbReference type="PANTHER" id="PTHR33295:SF18">
    <property type="entry name" value="AAA+ ATPASE DOMAIN-CONTAINING PROTEIN"/>
    <property type="match status" value="1"/>
</dbReference>
<dbReference type="AlphaFoldDB" id="A0A1F6A1E6"/>
<evidence type="ECO:0000313" key="3">
    <source>
        <dbReference type="Proteomes" id="UP000177871"/>
    </source>
</evidence>
<dbReference type="InterPro" id="IPR003593">
    <property type="entry name" value="AAA+_ATPase"/>
</dbReference>
<protein>
    <recommendedName>
        <fullName evidence="1">AAA+ ATPase domain-containing protein</fullName>
    </recommendedName>
</protein>
<dbReference type="SUPFAM" id="SSF52540">
    <property type="entry name" value="P-loop containing nucleoside triphosphate hydrolases"/>
    <property type="match status" value="1"/>
</dbReference>
<evidence type="ECO:0000259" key="1">
    <source>
        <dbReference type="SMART" id="SM00382"/>
    </source>
</evidence>
<comment type="caution">
    <text evidence="2">The sequence shown here is derived from an EMBL/GenBank/DDBJ whole genome shotgun (WGS) entry which is preliminary data.</text>
</comment>
<dbReference type="STRING" id="1798381.A2721_01770"/>
<dbReference type="Pfam" id="PF13173">
    <property type="entry name" value="AAA_14"/>
    <property type="match status" value="1"/>
</dbReference>
<organism evidence="2 3">
    <name type="scientific">Candidatus Gottesmanbacteria bacterium RIFCSPHIGHO2_01_FULL_47_48</name>
    <dbReference type="NCBI Taxonomy" id="1798381"/>
    <lineage>
        <taxon>Bacteria</taxon>
        <taxon>Candidatus Gottesmaniibacteriota</taxon>
    </lineage>
</organism>
<accession>A0A1F6A1E6</accession>
<feature type="domain" description="AAA+ ATPase" evidence="1">
    <location>
        <begin position="37"/>
        <end position="166"/>
    </location>
</feature>
<dbReference type="InterPro" id="IPR025420">
    <property type="entry name" value="DUF4143"/>
</dbReference>
<reference evidence="2 3" key="1">
    <citation type="journal article" date="2016" name="Nat. Commun.">
        <title>Thousands of microbial genomes shed light on interconnected biogeochemical processes in an aquifer system.</title>
        <authorList>
            <person name="Anantharaman K."/>
            <person name="Brown C.T."/>
            <person name="Hug L.A."/>
            <person name="Sharon I."/>
            <person name="Castelle C.J."/>
            <person name="Probst A.J."/>
            <person name="Thomas B.C."/>
            <person name="Singh A."/>
            <person name="Wilkins M.J."/>
            <person name="Karaoz U."/>
            <person name="Brodie E.L."/>
            <person name="Williams K.H."/>
            <person name="Hubbard S.S."/>
            <person name="Banfield J.F."/>
        </authorList>
    </citation>
    <scope>NUCLEOTIDE SEQUENCE [LARGE SCALE GENOMIC DNA]</scope>
</reference>
<gene>
    <name evidence="2" type="ORF">A2721_01770</name>
</gene>
<dbReference type="InterPro" id="IPR041682">
    <property type="entry name" value="AAA_14"/>
</dbReference>
<dbReference type="PANTHER" id="PTHR33295">
    <property type="entry name" value="ATPASE"/>
    <property type="match status" value="1"/>
</dbReference>
<dbReference type="SMART" id="SM00382">
    <property type="entry name" value="AAA"/>
    <property type="match status" value="1"/>
</dbReference>
<sequence length="417" mass="47067">MEKQDYFVFNPWWEERSFETGFRRGAYLDLFEKRLGRKQIELITGSRRVGKTTILKQVIGDLLRKGVSPEQILYVSCDFARAIGVSVSDHLTAFRQVFSHPRSKKLYLFFDEVQDSPNWQAELKTLYDGENLKMFCSGSTSALVSSHGGKLTGREINTVIYPLSFGEFLEFRQKKIRPSESYLLEKEVRDYLTVGGYPENVLAPSNEYLSALVEDIFARDLGRIYPIRNPEVVRDLYKLLMAGVGSRTSFNRLAGILGISVDTVKDYVSYFEASFLTGKLEQWSTSHSKRVYGPKKIYPLDTGLKTLMTGEGDLGAKAETAVYWKLKKQSQKLGFVFEDGKELDFVAQGPEGNVAVEVKFSSDREKLLREGEVVAGFWGKNGGGEKLLVVTENFSHKTGFSGGKVEFVPLGEFLVED</sequence>
<dbReference type="Gene3D" id="3.40.50.300">
    <property type="entry name" value="P-loop containing nucleotide triphosphate hydrolases"/>
    <property type="match status" value="1"/>
</dbReference>
<name>A0A1F6A1E6_9BACT</name>
<proteinExistence type="predicted"/>
<evidence type="ECO:0000313" key="2">
    <source>
        <dbReference type="EMBL" id="OGG18496.1"/>
    </source>
</evidence>
<dbReference type="Proteomes" id="UP000177871">
    <property type="component" value="Unassembled WGS sequence"/>
</dbReference>
<dbReference type="InterPro" id="IPR027417">
    <property type="entry name" value="P-loop_NTPase"/>
</dbReference>
<dbReference type="EMBL" id="MFJK01000014">
    <property type="protein sequence ID" value="OGG18496.1"/>
    <property type="molecule type" value="Genomic_DNA"/>
</dbReference>
<dbReference type="Pfam" id="PF13635">
    <property type="entry name" value="DUF4143"/>
    <property type="match status" value="1"/>
</dbReference>